<dbReference type="RefSeq" id="WP_238317632.1">
    <property type="nucleotide sequence ID" value="NZ_BQKV01000098.1"/>
</dbReference>
<evidence type="ECO:0000313" key="4">
    <source>
        <dbReference type="EMBL" id="GJN65411.1"/>
    </source>
</evidence>
<dbReference type="Pfam" id="PF02571">
    <property type="entry name" value="CbiJ"/>
    <property type="match status" value="1"/>
</dbReference>
<keyword evidence="5" id="KW-1185">Reference proteome</keyword>
<evidence type="ECO:0000256" key="3">
    <source>
        <dbReference type="ARBA" id="ARBA00023002"/>
    </source>
</evidence>
<dbReference type="EMBL" id="BQKV01000098">
    <property type="protein sequence ID" value="GJN65411.1"/>
    <property type="molecule type" value="Genomic_DNA"/>
</dbReference>
<evidence type="ECO:0000256" key="2">
    <source>
        <dbReference type="ARBA" id="ARBA00022573"/>
    </source>
</evidence>
<dbReference type="PANTHER" id="PTHR36925">
    <property type="entry name" value="COBALT-PRECORRIN-6A REDUCTASE"/>
    <property type="match status" value="1"/>
</dbReference>
<evidence type="ECO:0000313" key="5">
    <source>
        <dbReference type="Proteomes" id="UP001055185"/>
    </source>
</evidence>
<dbReference type="Gene3D" id="3.40.50.720">
    <property type="entry name" value="NAD(P)-binding Rossmann-like Domain"/>
    <property type="match status" value="1"/>
</dbReference>
<dbReference type="PANTHER" id="PTHR36925:SF1">
    <property type="entry name" value="COBALT-PRECORRIN-6A REDUCTASE"/>
    <property type="match status" value="1"/>
</dbReference>
<keyword evidence="3" id="KW-0560">Oxidoreductase</keyword>
<gene>
    <name evidence="4" type="ORF">JCM17207_20360</name>
</gene>
<evidence type="ECO:0000256" key="1">
    <source>
        <dbReference type="ARBA" id="ARBA00004953"/>
    </source>
</evidence>
<dbReference type="PROSITE" id="PS51014">
    <property type="entry name" value="COBK_CBIJ"/>
    <property type="match status" value="1"/>
</dbReference>
<sequence>MKTPSLCIFAGTAEGRALAELLESQPVRVTACVATEYGEALLGPAERRTVRAGRLDEAGMEELFTRASFDLVIDATHPYASLVTEQLARACRTAGVEYLRLVRGASALPPEAVCLPDAAAAAEFLAGTKGNILLTTGSKDLACFSRMPGFGQRVYARVLPLAASLAACEEVGLAPAHRIAMQGPFSEEMNLATLHTVGARYLVTKDGGAPGGFAAKAAAAQKAGAKLVVIGRPPQPEGLSFQETAAYLNQKFGLGLSVPCQKEELL</sequence>
<protein>
    <submittedName>
        <fullName evidence="4">Precorrin-6A reductase</fullName>
    </submittedName>
</protein>
<reference evidence="4" key="1">
    <citation type="journal article" date="2022" name="Int. J. Syst. Evol. Microbiol.">
        <title>Genome-based, phenotypic and chemotaxonomic classification of Faecalibacterium strains: proposal of three novel species Faecalibacterium duncaniae sp. nov., Faecalibacterium hattorii sp. nov. and Faecalibacterium gallinarum sp. nov. .</title>
        <authorList>
            <person name="Sakamoto M."/>
            <person name="Sakurai N."/>
            <person name="Tanno H."/>
            <person name="Iino T."/>
            <person name="Ohkuma M."/>
            <person name="Endo A."/>
        </authorList>
    </citation>
    <scope>NUCLEOTIDE SEQUENCE</scope>
    <source>
        <strain evidence="4">JCM 17207</strain>
    </source>
</reference>
<keyword evidence="2" id="KW-0169">Cobalamin biosynthesis</keyword>
<organism evidence="4 5">
    <name type="scientific">Faecalibacterium gallinarum</name>
    <dbReference type="NCBI Taxonomy" id="2903556"/>
    <lineage>
        <taxon>Bacteria</taxon>
        <taxon>Bacillati</taxon>
        <taxon>Bacillota</taxon>
        <taxon>Clostridia</taxon>
        <taxon>Eubacteriales</taxon>
        <taxon>Oscillospiraceae</taxon>
        <taxon>Faecalibacterium</taxon>
    </lineage>
</organism>
<dbReference type="SUPFAM" id="SSF51735">
    <property type="entry name" value="NAD(P)-binding Rossmann-fold domains"/>
    <property type="match status" value="1"/>
</dbReference>
<dbReference type="InterPro" id="IPR036291">
    <property type="entry name" value="NAD(P)-bd_dom_sf"/>
</dbReference>
<comment type="pathway">
    <text evidence="1">Cofactor biosynthesis; adenosylcobalamin biosynthesis.</text>
</comment>
<dbReference type="GO" id="GO:0016994">
    <property type="term" value="F:precorrin-6A reductase activity"/>
    <property type="evidence" value="ECO:0007669"/>
    <property type="project" value="InterPro"/>
</dbReference>
<dbReference type="AlphaFoldDB" id="A0AA37IZU0"/>
<comment type="caution">
    <text evidence="4">The sequence shown here is derived from an EMBL/GenBank/DDBJ whole genome shotgun (WGS) entry which is preliminary data.</text>
</comment>
<dbReference type="NCBIfam" id="TIGR00715">
    <property type="entry name" value="precor6x_red"/>
    <property type="match status" value="1"/>
</dbReference>
<dbReference type="GO" id="GO:0009236">
    <property type="term" value="P:cobalamin biosynthetic process"/>
    <property type="evidence" value="ECO:0007669"/>
    <property type="project" value="UniProtKB-KW"/>
</dbReference>
<dbReference type="Proteomes" id="UP001055185">
    <property type="component" value="Unassembled WGS sequence"/>
</dbReference>
<dbReference type="InterPro" id="IPR003723">
    <property type="entry name" value="Precorrin-6x_reduct"/>
</dbReference>
<name>A0AA37IZU0_9FIRM</name>
<accession>A0AA37IZU0</accession>
<proteinExistence type="predicted"/>